<organism evidence="7 8">
    <name type="scientific">Kingdonia uniflora</name>
    <dbReference type="NCBI Taxonomy" id="39325"/>
    <lineage>
        <taxon>Eukaryota</taxon>
        <taxon>Viridiplantae</taxon>
        <taxon>Streptophyta</taxon>
        <taxon>Embryophyta</taxon>
        <taxon>Tracheophyta</taxon>
        <taxon>Spermatophyta</taxon>
        <taxon>Magnoliopsida</taxon>
        <taxon>Ranunculales</taxon>
        <taxon>Circaeasteraceae</taxon>
        <taxon>Kingdonia</taxon>
    </lineage>
</organism>
<feature type="transmembrane region" description="Helical" evidence="6">
    <location>
        <begin position="17"/>
        <end position="36"/>
    </location>
</feature>
<accession>A0A7J7L3R8</accession>
<dbReference type="Proteomes" id="UP000541444">
    <property type="component" value="Unassembled WGS sequence"/>
</dbReference>
<evidence type="ECO:0008006" key="9">
    <source>
        <dbReference type="Google" id="ProtNLM"/>
    </source>
</evidence>
<sequence length="512" mass="58206">MATTQLVLQWLELKGEIFFRPISLALVIFSFSLLVLRRYISRNKAEESKLPPSPPRLPIIGNLHQLGELAYRSFRDLSNKYGPVVFLYLGQAPTIVISSPELAIEVLKTQDLQFANRPFTTAAKALLYGCIDVGFAPYGEYWRQIRKICVVELLSIKRVQSFKFVREQEVSLMIEQISLSCSQQTPVNLSEMILTLSNDILTMCALGTKGEGESGRARFGELSREAMRLLGVFSFGDFFPYFGWIDVLTGFVGTLKKVSKELDIFFEQVIEKHLVEKKKDDDKKDLLDLLLQAQIDNNLQRENIKAILMDMFVGGTDTTSTVIEWAIAELIRNPKVMKKTQEEVRRVVGRKSKVEEEDIHQLDYLNCVIKETLRLHAPVPTLVPRVPSESTIINGYHIPPGTRVFVNVWAIQRDSNIWINAEEFIPERFSNNPIDHKGQCYEYMPFGSGRRGCPGISFGLAVVEFVLANLLYSFDWELADGGKMEELDMSEAFGLTVNKKVPLQLIPKLYSF</sequence>
<evidence type="ECO:0000313" key="8">
    <source>
        <dbReference type="Proteomes" id="UP000541444"/>
    </source>
</evidence>
<dbReference type="GO" id="GO:0020037">
    <property type="term" value="F:heme binding"/>
    <property type="evidence" value="ECO:0007669"/>
    <property type="project" value="InterPro"/>
</dbReference>
<dbReference type="PANTHER" id="PTHR47955">
    <property type="entry name" value="CYTOCHROME P450 FAMILY 71 PROTEIN"/>
    <property type="match status" value="1"/>
</dbReference>
<dbReference type="PRINTS" id="PR00385">
    <property type="entry name" value="P450"/>
</dbReference>
<keyword evidence="6" id="KW-0472">Membrane</keyword>
<keyword evidence="6" id="KW-1133">Transmembrane helix</keyword>
<evidence type="ECO:0000256" key="5">
    <source>
        <dbReference type="RuleBase" id="RU000461"/>
    </source>
</evidence>
<keyword evidence="5" id="KW-0503">Monooxygenase</keyword>
<dbReference type="InterPro" id="IPR002401">
    <property type="entry name" value="Cyt_P450_E_grp-I"/>
</dbReference>
<dbReference type="InterPro" id="IPR017972">
    <property type="entry name" value="Cyt_P450_CS"/>
</dbReference>
<comment type="cofactor">
    <cofactor evidence="4">
        <name>heme</name>
        <dbReference type="ChEBI" id="CHEBI:30413"/>
    </cofactor>
</comment>
<dbReference type="PROSITE" id="PS00086">
    <property type="entry name" value="CYTOCHROME_P450"/>
    <property type="match status" value="1"/>
</dbReference>
<dbReference type="OrthoDB" id="1055148at2759"/>
<dbReference type="Pfam" id="PF00067">
    <property type="entry name" value="p450"/>
    <property type="match status" value="1"/>
</dbReference>
<keyword evidence="5" id="KW-0560">Oxidoreductase</keyword>
<keyword evidence="6" id="KW-0812">Transmembrane</keyword>
<dbReference type="PANTHER" id="PTHR47955:SF18">
    <property type="entry name" value="CYTOCHROME P450 71A1-LIKE"/>
    <property type="match status" value="1"/>
</dbReference>
<dbReference type="InterPro" id="IPR036396">
    <property type="entry name" value="Cyt_P450_sf"/>
</dbReference>
<dbReference type="EMBL" id="JACGCM010002660">
    <property type="protein sequence ID" value="KAF6137208.1"/>
    <property type="molecule type" value="Genomic_DNA"/>
</dbReference>
<name>A0A7J7L3R8_9MAGN</name>
<reference evidence="7 8" key="1">
    <citation type="journal article" date="2020" name="IScience">
        <title>Genome Sequencing of the Endangered Kingdonia uniflora (Circaeasteraceae, Ranunculales) Reveals Potential Mechanisms of Evolutionary Specialization.</title>
        <authorList>
            <person name="Sun Y."/>
            <person name="Deng T."/>
            <person name="Zhang A."/>
            <person name="Moore M.J."/>
            <person name="Landis J.B."/>
            <person name="Lin N."/>
            <person name="Zhang H."/>
            <person name="Zhang X."/>
            <person name="Huang J."/>
            <person name="Zhang X."/>
            <person name="Sun H."/>
            <person name="Wang H."/>
        </authorList>
    </citation>
    <scope>NUCLEOTIDE SEQUENCE [LARGE SCALE GENOMIC DNA]</scope>
    <source>
        <strain evidence="7">TB1705</strain>
        <tissue evidence="7">Leaf</tissue>
    </source>
</reference>
<evidence type="ECO:0000256" key="2">
    <source>
        <dbReference type="ARBA" id="ARBA00022723"/>
    </source>
</evidence>
<dbReference type="PRINTS" id="PR00463">
    <property type="entry name" value="EP450I"/>
</dbReference>
<evidence type="ECO:0000256" key="1">
    <source>
        <dbReference type="ARBA" id="ARBA00010617"/>
    </source>
</evidence>
<keyword evidence="3 4" id="KW-0408">Iron</keyword>
<feature type="binding site" description="axial binding residue" evidence="4">
    <location>
        <position position="453"/>
    </location>
    <ligand>
        <name>heme</name>
        <dbReference type="ChEBI" id="CHEBI:30413"/>
    </ligand>
    <ligandPart>
        <name>Fe</name>
        <dbReference type="ChEBI" id="CHEBI:18248"/>
    </ligandPart>
</feature>
<dbReference type="InterPro" id="IPR001128">
    <property type="entry name" value="Cyt_P450"/>
</dbReference>
<proteinExistence type="inferred from homology"/>
<evidence type="ECO:0000256" key="4">
    <source>
        <dbReference type="PIRSR" id="PIRSR602401-1"/>
    </source>
</evidence>
<comment type="similarity">
    <text evidence="1 5">Belongs to the cytochrome P450 family.</text>
</comment>
<evidence type="ECO:0000256" key="6">
    <source>
        <dbReference type="SAM" id="Phobius"/>
    </source>
</evidence>
<evidence type="ECO:0000256" key="3">
    <source>
        <dbReference type="ARBA" id="ARBA00023004"/>
    </source>
</evidence>
<dbReference type="GO" id="GO:0004497">
    <property type="term" value="F:monooxygenase activity"/>
    <property type="evidence" value="ECO:0007669"/>
    <property type="project" value="UniProtKB-KW"/>
</dbReference>
<comment type="caution">
    <text evidence="7">The sequence shown here is derived from an EMBL/GenBank/DDBJ whole genome shotgun (WGS) entry which is preliminary data.</text>
</comment>
<gene>
    <name evidence="7" type="ORF">GIB67_030972</name>
</gene>
<dbReference type="SUPFAM" id="SSF48264">
    <property type="entry name" value="Cytochrome P450"/>
    <property type="match status" value="1"/>
</dbReference>
<dbReference type="GO" id="GO:0005506">
    <property type="term" value="F:iron ion binding"/>
    <property type="evidence" value="ECO:0007669"/>
    <property type="project" value="InterPro"/>
</dbReference>
<dbReference type="GO" id="GO:0016705">
    <property type="term" value="F:oxidoreductase activity, acting on paired donors, with incorporation or reduction of molecular oxygen"/>
    <property type="evidence" value="ECO:0007669"/>
    <property type="project" value="InterPro"/>
</dbReference>
<evidence type="ECO:0000313" key="7">
    <source>
        <dbReference type="EMBL" id="KAF6137208.1"/>
    </source>
</evidence>
<dbReference type="CDD" id="cd11072">
    <property type="entry name" value="CYP71-like"/>
    <property type="match status" value="1"/>
</dbReference>
<dbReference type="GO" id="GO:0044550">
    <property type="term" value="P:secondary metabolite biosynthetic process"/>
    <property type="evidence" value="ECO:0007669"/>
    <property type="project" value="UniProtKB-ARBA"/>
</dbReference>
<keyword evidence="4 5" id="KW-0349">Heme</keyword>
<protein>
    <recommendedName>
        <fullName evidence="9">Cytochrome P450</fullName>
    </recommendedName>
</protein>
<dbReference type="Gene3D" id="1.10.630.10">
    <property type="entry name" value="Cytochrome P450"/>
    <property type="match status" value="1"/>
</dbReference>
<dbReference type="AlphaFoldDB" id="A0A7J7L3R8"/>
<dbReference type="FunFam" id="1.10.630.10:FF:000011">
    <property type="entry name" value="Cytochrome P450 83B1"/>
    <property type="match status" value="1"/>
</dbReference>
<keyword evidence="8" id="KW-1185">Reference proteome</keyword>
<keyword evidence="2 4" id="KW-0479">Metal-binding</keyword>